<keyword evidence="2" id="KW-1185">Reference proteome</keyword>
<dbReference type="OrthoDB" id="9815212at2"/>
<organism evidence="1 2">
    <name type="scientific">Pseudorhodoplanes sinuspersici</name>
    <dbReference type="NCBI Taxonomy" id="1235591"/>
    <lineage>
        <taxon>Bacteria</taxon>
        <taxon>Pseudomonadati</taxon>
        <taxon>Pseudomonadota</taxon>
        <taxon>Alphaproteobacteria</taxon>
        <taxon>Hyphomicrobiales</taxon>
        <taxon>Pseudorhodoplanes</taxon>
    </lineage>
</organism>
<sequence length="253" mass="27799">MKRYAALTLAFVLATSPAAAERLITSLSSHQVLVSSSFTGTELVLFGAIERDSATVSRKGGYDIIVTVSGPREALVVRRKDRVVGIWTNAESNTFLDAPTYLAVLSNKPLDEIAPAEMLRRLDIGMNVVPRMHVAAGIESGEETFRDALIRLRKERHLYIEDPAGVTFITPTLFRATIRLPAESPVGIYDVDVRLFADNTNLARASSALEVVKVGIEQFIVTAARDHGILYGLFTTLMALMTGWFASIVFRRD</sequence>
<name>A0A1W6ZMJ9_9HYPH</name>
<accession>A0A1W6ZMJ9</accession>
<dbReference type="RefSeq" id="WP_086087040.1">
    <property type="nucleotide sequence ID" value="NZ_CP021112.1"/>
</dbReference>
<dbReference type="EMBL" id="CP021112">
    <property type="protein sequence ID" value="ARP98616.1"/>
    <property type="molecule type" value="Genomic_DNA"/>
</dbReference>
<dbReference type="KEGG" id="psin:CAK95_05620"/>
<dbReference type="InterPro" id="IPR019088">
    <property type="entry name" value="CHP02186-rel_TM"/>
</dbReference>
<dbReference type="STRING" id="1235591.CAK95_05620"/>
<dbReference type="AlphaFoldDB" id="A0A1W6ZMJ9"/>
<proteinExistence type="predicted"/>
<dbReference type="Pfam" id="PF09608">
    <property type="entry name" value="Alph_Pro_TM"/>
    <property type="match status" value="1"/>
</dbReference>
<gene>
    <name evidence="1" type="ORF">CAK95_05620</name>
</gene>
<evidence type="ECO:0000313" key="2">
    <source>
        <dbReference type="Proteomes" id="UP000194137"/>
    </source>
</evidence>
<dbReference type="Proteomes" id="UP000194137">
    <property type="component" value="Chromosome"/>
</dbReference>
<evidence type="ECO:0000313" key="1">
    <source>
        <dbReference type="EMBL" id="ARP98616.1"/>
    </source>
</evidence>
<dbReference type="NCBIfam" id="TIGR02186">
    <property type="entry name" value="alph_Pro_TM"/>
    <property type="match status" value="1"/>
</dbReference>
<reference evidence="1 2" key="1">
    <citation type="submission" date="2017-05" db="EMBL/GenBank/DDBJ databases">
        <title>Full genome sequence of Pseudorhodoplanes sinuspersici.</title>
        <authorList>
            <person name="Dastgheib S.M.M."/>
            <person name="Shavandi M."/>
            <person name="Tirandaz H."/>
        </authorList>
    </citation>
    <scope>NUCLEOTIDE SEQUENCE [LARGE SCALE GENOMIC DNA]</scope>
    <source>
        <strain evidence="1 2">RIPI110</strain>
    </source>
</reference>
<protein>
    <submittedName>
        <fullName evidence="1">Uncharacterized protein</fullName>
    </submittedName>
</protein>